<sequence>MDLTSLGSLVLLALLDSTSFGTLLVPVWLLIAPGRVRFGRVMLFLATVTVMYFGIGLALLLGASALLDVFDSVKRSDGFLVGQLVVGAALVVVSHRMDDRRARERAAQRAAAGTGRIARWREQAMGSERASAGTTASVVALAIAAVATEIATMVPYLAAVGIITTQGPGALGDAALLAGYCLVMILPALILTIGRVLARDALERPLSQLDRWLTRHAQSTAAWVIGIIGVILALRAVYELGWIGG</sequence>
<evidence type="ECO:0000256" key="1">
    <source>
        <dbReference type="SAM" id="Phobius"/>
    </source>
</evidence>
<evidence type="ECO:0000313" key="2">
    <source>
        <dbReference type="EMBL" id="GAA3663149.1"/>
    </source>
</evidence>
<dbReference type="Pfam" id="PF11139">
    <property type="entry name" value="SfLAP"/>
    <property type="match status" value="1"/>
</dbReference>
<feature type="transmembrane region" description="Helical" evidence="1">
    <location>
        <begin position="219"/>
        <end position="238"/>
    </location>
</feature>
<protein>
    <submittedName>
        <fullName evidence="2">GAP family protein</fullName>
    </submittedName>
</protein>
<feature type="transmembrane region" description="Helical" evidence="1">
    <location>
        <begin position="138"/>
        <end position="163"/>
    </location>
</feature>
<reference evidence="3" key="1">
    <citation type="journal article" date="2019" name="Int. J. Syst. Evol. Microbiol.">
        <title>The Global Catalogue of Microorganisms (GCM) 10K type strain sequencing project: providing services to taxonomists for standard genome sequencing and annotation.</title>
        <authorList>
            <consortium name="The Broad Institute Genomics Platform"/>
            <consortium name="The Broad Institute Genome Sequencing Center for Infectious Disease"/>
            <person name="Wu L."/>
            <person name="Ma J."/>
        </authorList>
    </citation>
    <scope>NUCLEOTIDE SEQUENCE [LARGE SCALE GENOMIC DNA]</scope>
    <source>
        <strain evidence="3">JCM 16546</strain>
    </source>
</reference>
<organism evidence="2 3">
    <name type="scientific">Microbacterium marinilacus</name>
    <dbReference type="NCBI Taxonomy" id="415209"/>
    <lineage>
        <taxon>Bacteria</taxon>
        <taxon>Bacillati</taxon>
        <taxon>Actinomycetota</taxon>
        <taxon>Actinomycetes</taxon>
        <taxon>Micrococcales</taxon>
        <taxon>Microbacteriaceae</taxon>
        <taxon>Microbacterium</taxon>
    </lineage>
</organism>
<feature type="transmembrane region" description="Helical" evidence="1">
    <location>
        <begin position="78"/>
        <end position="95"/>
    </location>
</feature>
<dbReference type="RefSeq" id="WP_221857342.1">
    <property type="nucleotide sequence ID" value="NZ_BAAAYV010000012.1"/>
</dbReference>
<name>A0ABP7BMH0_9MICO</name>
<keyword evidence="1" id="KW-0812">Transmembrane</keyword>
<dbReference type="InterPro" id="IPR021315">
    <property type="entry name" value="Gap/Sap"/>
</dbReference>
<keyword evidence="3" id="KW-1185">Reference proteome</keyword>
<accession>A0ABP7BMH0</accession>
<comment type="caution">
    <text evidence="2">The sequence shown here is derived from an EMBL/GenBank/DDBJ whole genome shotgun (WGS) entry which is preliminary data.</text>
</comment>
<gene>
    <name evidence="2" type="ORF">GCM10022202_26050</name>
</gene>
<keyword evidence="1" id="KW-0472">Membrane</keyword>
<feature type="transmembrane region" description="Helical" evidence="1">
    <location>
        <begin position="6"/>
        <end position="31"/>
    </location>
</feature>
<evidence type="ECO:0000313" key="3">
    <source>
        <dbReference type="Proteomes" id="UP001410795"/>
    </source>
</evidence>
<dbReference type="Proteomes" id="UP001410795">
    <property type="component" value="Unassembled WGS sequence"/>
</dbReference>
<proteinExistence type="predicted"/>
<dbReference type="EMBL" id="BAAAYV010000012">
    <property type="protein sequence ID" value="GAA3663149.1"/>
    <property type="molecule type" value="Genomic_DNA"/>
</dbReference>
<feature type="transmembrane region" description="Helical" evidence="1">
    <location>
        <begin position="175"/>
        <end position="198"/>
    </location>
</feature>
<keyword evidence="1" id="KW-1133">Transmembrane helix</keyword>
<feature type="transmembrane region" description="Helical" evidence="1">
    <location>
        <begin position="43"/>
        <end position="66"/>
    </location>
</feature>